<proteinExistence type="predicted"/>
<dbReference type="EMBL" id="CYZX01000008">
    <property type="protein sequence ID" value="CUO39001.1"/>
    <property type="molecule type" value="Genomic_DNA"/>
</dbReference>
<dbReference type="OrthoDB" id="2973070at2"/>
<dbReference type="AlphaFoldDB" id="A0A174ENC0"/>
<dbReference type="Pfam" id="PF14261">
    <property type="entry name" value="DUF4351"/>
    <property type="match status" value="1"/>
</dbReference>
<evidence type="ECO:0000259" key="1">
    <source>
        <dbReference type="Pfam" id="PF14261"/>
    </source>
</evidence>
<accession>A0A174ENC0</accession>
<evidence type="ECO:0000313" key="3">
    <source>
        <dbReference type="Proteomes" id="UP000095594"/>
    </source>
</evidence>
<dbReference type="Proteomes" id="UP000095594">
    <property type="component" value="Unassembled WGS sequence"/>
</dbReference>
<organism evidence="2 3">
    <name type="scientific">Clostridium disporicum</name>
    <dbReference type="NCBI Taxonomy" id="84024"/>
    <lineage>
        <taxon>Bacteria</taxon>
        <taxon>Bacillati</taxon>
        <taxon>Bacillota</taxon>
        <taxon>Clostridia</taxon>
        <taxon>Eubacteriales</taxon>
        <taxon>Clostridiaceae</taxon>
        <taxon>Clostridium</taxon>
    </lineage>
</organism>
<gene>
    <name evidence="2" type="ORF">ERS852471_01489</name>
</gene>
<dbReference type="RefSeq" id="WP_055265210.1">
    <property type="nucleotide sequence ID" value="NZ_CABIXQ010000008.1"/>
</dbReference>
<sequence>MNLSYSLRAYEEGMADGIKEGHFSLLIKLLKKKFKHIPEKYIDLLTDLENDTIISIALRIFEFETLEDLDVFLLVNKK</sequence>
<reference evidence="2 3" key="1">
    <citation type="submission" date="2015-09" db="EMBL/GenBank/DDBJ databases">
        <authorList>
            <consortium name="Pathogen Informatics"/>
        </authorList>
    </citation>
    <scope>NUCLEOTIDE SEQUENCE [LARGE SCALE GENOMIC DNA]</scope>
    <source>
        <strain evidence="2 3">2789STDY5834856</strain>
    </source>
</reference>
<feature type="domain" description="DUF4351" evidence="1">
    <location>
        <begin position="16"/>
        <end position="73"/>
    </location>
</feature>
<evidence type="ECO:0000313" key="2">
    <source>
        <dbReference type="EMBL" id="CUO39001.1"/>
    </source>
</evidence>
<protein>
    <recommendedName>
        <fullName evidence="1">DUF4351 domain-containing protein</fullName>
    </recommendedName>
</protein>
<dbReference type="InterPro" id="IPR025587">
    <property type="entry name" value="DUF4351"/>
</dbReference>
<name>A0A174ENC0_9CLOT</name>